<evidence type="ECO:0000256" key="5">
    <source>
        <dbReference type="ARBA" id="ARBA00023212"/>
    </source>
</evidence>
<dbReference type="PANTHER" id="PTHR15073">
    <property type="entry name" value="MICROTUBULE-ASSOCIATED PROTEIN"/>
    <property type="match status" value="1"/>
</dbReference>
<feature type="compositionally biased region" description="Polar residues" evidence="6">
    <location>
        <begin position="88"/>
        <end position="99"/>
    </location>
</feature>
<comment type="similarity">
    <text evidence="2">Belongs to the MAP7 family.</text>
</comment>
<dbReference type="GO" id="GO:0000226">
    <property type="term" value="P:microtubule cytoskeleton organization"/>
    <property type="evidence" value="ECO:0007669"/>
    <property type="project" value="InterPro"/>
</dbReference>
<keyword evidence="8" id="KW-1185">Reference proteome</keyword>
<feature type="compositionally biased region" description="Basic and acidic residues" evidence="6">
    <location>
        <begin position="124"/>
        <end position="135"/>
    </location>
</feature>
<organism evidence="7 8">
    <name type="scientific">Acanthosepion pharaonis</name>
    <name type="common">Pharaoh cuttlefish</name>
    <name type="synonym">Sepia pharaonis</name>
    <dbReference type="NCBI Taxonomy" id="158019"/>
    <lineage>
        <taxon>Eukaryota</taxon>
        <taxon>Metazoa</taxon>
        <taxon>Spiralia</taxon>
        <taxon>Lophotrochozoa</taxon>
        <taxon>Mollusca</taxon>
        <taxon>Cephalopoda</taxon>
        <taxon>Coleoidea</taxon>
        <taxon>Decapodiformes</taxon>
        <taxon>Sepiida</taxon>
        <taxon>Sepiina</taxon>
        <taxon>Sepiidae</taxon>
        <taxon>Acanthosepion</taxon>
    </lineage>
</organism>
<reference evidence="7" key="1">
    <citation type="submission" date="2021-01" db="EMBL/GenBank/DDBJ databases">
        <authorList>
            <person name="Li R."/>
            <person name="Bekaert M."/>
        </authorList>
    </citation>
    <scope>NUCLEOTIDE SEQUENCE</scope>
    <source>
        <strain evidence="7">Farmed</strain>
    </source>
</reference>
<comment type="caution">
    <text evidence="7">The sequence shown here is derived from an EMBL/GenBank/DDBJ whole genome shotgun (WGS) entry which is preliminary data.</text>
</comment>
<feature type="compositionally biased region" description="Basic and acidic residues" evidence="6">
    <location>
        <begin position="165"/>
        <end position="303"/>
    </location>
</feature>
<feature type="compositionally biased region" description="Basic and acidic residues" evidence="6">
    <location>
        <begin position="449"/>
        <end position="473"/>
    </location>
</feature>
<feature type="compositionally biased region" description="Basic and acidic residues" evidence="6">
    <location>
        <begin position="336"/>
        <end position="345"/>
    </location>
</feature>
<feature type="compositionally biased region" description="Low complexity" evidence="6">
    <location>
        <begin position="316"/>
        <end position="334"/>
    </location>
</feature>
<feature type="compositionally biased region" description="Basic residues" evidence="6">
    <location>
        <begin position="100"/>
        <end position="111"/>
    </location>
</feature>
<feature type="compositionally biased region" description="Polar residues" evidence="6">
    <location>
        <begin position="347"/>
        <end position="358"/>
    </location>
</feature>
<feature type="compositionally biased region" description="Polar residues" evidence="6">
    <location>
        <begin position="148"/>
        <end position="161"/>
    </location>
</feature>
<dbReference type="EMBL" id="CAHIKZ030000144">
    <property type="protein sequence ID" value="CAE1155705.1"/>
    <property type="molecule type" value="Genomic_DNA"/>
</dbReference>
<feature type="region of interest" description="Disordered" evidence="6">
    <location>
        <begin position="491"/>
        <end position="547"/>
    </location>
</feature>
<keyword evidence="4" id="KW-0175">Coiled coil</keyword>
<dbReference type="Proteomes" id="UP000597762">
    <property type="component" value="Unassembled WGS sequence"/>
</dbReference>
<feature type="region of interest" description="Disordered" evidence="6">
    <location>
        <begin position="87"/>
        <end position="476"/>
    </location>
</feature>
<dbReference type="InterPro" id="IPR051483">
    <property type="entry name" value="MAP7_domain-containing"/>
</dbReference>
<accession>A0A812AT45</accession>
<evidence type="ECO:0000256" key="3">
    <source>
        <dbReference type="ARBA" id="ARBA00022490"/>
    </source>
</evidence>
<feature type="compositionally biased region" description="Basic and acidic residues" evidence="6">
    <location>
        <begin position="359"/>
        <end position="373"/>
    </location>
</feature>
<protein>
    <submittedName>
        <fullName evidence="7">Uncharacterized protein</fullName>
    </submittedName>
</protein>
<dbReference type="GO" id="GO:0015630">
    <property type="term" value="C:microtubule cytoskeleton"/>
    <property type="evidence" value="ECO:0007669"/>
    <property type="project" value="InterPro"/>
</dbReference>
<evidence type="ECO:0000313" key="8">
    <source>
        <dbReference type="Proteomes" id="UP000597762"/>
    </source>
</evidence>
<keyword evidence="3" id="KW-0963">Cytoplasm</keyword>
<evidence type="ECO:0000256" key="1">
    <source>
        <dbReference type="ARBA" id="ARBA00004245"/>
    </source>
</evidence>
<sequence length="547" mass="61777">MLEPRRVGGIASLVLNWCKESHCHIVISSLFLNSLPPIHFLYLRCLHVNLKCVYKSLPFLTARLPELVGLLLFGKIAMLRKHYPFSAGSRSTSQPTGSRPTKKASGAKKKTSVASSTTKQSKTPSKEKGARESPNREGTPTLPDDVMTRSTQDQMSRSTQDITEEEYKLKLAEKRRQAREKAEREAELERQRQEELRRQEEERLRLEEEEQRRLEEESIRLAEEARKAEEERLRKAIEAEEQRKKEEAERLEIERKQKEEAERKAKEEAERLEKERIERAKKEEEERLARKKRLEMIMKRVKTDTVVVDSVRQDSPSKSLQSSPSRSSNSSTEISPDEKPEEDLHQSAPTIDNLNKASSQEDVRSSGDEEKSSTKFKSPLLKQLMDKRADDSSTEGSPKFKSPILQNILGKSKTNLGNRLLKTSSTEKLGSSQESLDQPISDNIYSAKDVGRRKSDADKDVDTAEGNHVDKQKSLNRLSVSFDHSVGMDDSGFADSNGSTKVPQIDVNGTGKPVELGSESAIGSLVDNDLDNREKAEHSTLPGALSW</sequence>
<feature type="compositionally biased region" description="Polar residues" evidence="6">
    <location>
        <begin position="412"/>
        <end position="444"/>
    </location>
</feature>
<dbReference type="PANTHER" id="PTHR15073:SF1">
    <property type="entry name" value="RETICULOCYTE-BINDING PROTEIN HOMOLOG 2A"/>
    <property type="match status" value="1"/>
</dbReference>
<evidence type="ECO:0000313" key="7">
    <source>
        <dbReference type="EMBL" id="CAE1155705.1"/>
    </source>
</evidence>
<gene>
    <name evidence="7" type="ORF">SPHA_4537</name>
</gene>
<dbReference type="InterPro" id="IPR008604">
    <property type="entry name" value="MAP7_fam"/>
</dbReference>
<feature type="compositionally biased region" description="Low complexity" evidence="6">
    <location>
        <begin position="112"/>
        <end position="123"/>
    </location>
</feature>
<proteinExistence type="inferred from homology"/>
<name>A0A812AT45_ACAPH</name>
<comment type="subcellular location">
    <subcellularLocation>
        <location evidence="1">Cytoplasm</location>
        <location evidence="1">Cytoskeleton</location>
    </subcellularLocation>
</comment>
<evidence type="ECO:0000256" key="6">
    <source>
        <dbReference type="SAM" id="MobiDB-lite"/>
    </source>
</evidence>
<keyword evidence="5" id="KW-0206">Cytoskeleton</keyword>
<evidence type="ECO:0000256" key="4">
    <source>
        <dbReference type="ARBA" id="ARBA00023054"/>
    </source>
</evidence>
<dbReference type="AlphaFoldDB" id="A0A812AT45"/>
<evidence type="ECO:0000256" key="2">
    <source>
        <dbReference type="ARBA" id="ARBA00007525"/>
    </source>
</evidence>
<dbReference type="Pfam" id="PF05672">
    <property type="entry name" value="MAP7"/>
    <property type="match status" value="1"/>
</dbReference>
<dbReference type="OrthoDB" id="6161699at2759"/>